<reference evidence="4" key="1">
    <citation type="submission" date="2023-07" db="EMBL/GenBank/DDBJ databases">
        <title>Chromosome-level genome assembly of Artemia franciscana.</title>
        <authorList>
            <person name="Jo E."/>
        </authorList>
    </citation>
    <scope>NUCLEOTIDE SEQUENCE</scope>
    <source>
        <tissue evidence="4">Whole body</tissue>
    </source>
</reference>
<dbReference type="Proteomes" id="UP001187531">
    <property type="component" value="Unassembled WGS sequence"/>
</dbReference>
<evidence type="ECO:0000313" key="4">
    <source>
        <dbReference type="EMBL" id="KAK2718626.1"/>
    </source>
</evidence>
<sequence>MSRLYVSNLLDSVRREDLEDEFSKYGALKNVYVSQTHTRYAFVDYEDETNANDAVSNMNDAEYFGSRIKVEVPPSCLSRFKGRMAPKPDFSCNKKMVGVPKLGTSVGVTILYRRQPSLAYDDVVEPLFR</sequence>
<dbReference type="SMART" id="SM00360">
    <property type="entry name" value="RRM"/>
    <property type="match status" value="1"/>
</dbReference>
<dbReference type="AlphaFoldDB" id="A0AA88I2D8"/>
<accession>A0AA88I2D8</accession>
<evidence type="ECO:0000256" key="1">
    <source>
        <dbReference type="ARBA" id="ARBA00022884"/>
    </source>
</evidence>
<protein>
    <recommendedName>
        <fullName evidence="3">RRM domain-containing protein</fullName>
    </recommendedName>
</protein>
<keyword evidence="5" id="KW-1185">Reference proteome</keyword>
<dbReference type="PANTHER" id="PTHR23147">
    <property type="entry name" value="SERINE/ARGININE RICH SPLICING FACTOR"/>
    <property type="match status" value="1"/>
</dbReference>
<feature type="domain" description="RRM" evidence="3">
    <location>
        <begin position="2"/>
        <end position="75"/>
    </location>
</feature>
<name>A0AA88I2D8_ARTSF</name>
<dbReference type="SUPFAM" id="SSF54928">
    <property type="entry name" value="RNA-binding domain, RBD"/>
    <property type="match status" value="1"/>
</dbReference>
<evidence type="ECO:0000256" key="2">
    <source>
        <dbReference type="PROSITE-ProRule" id="PRU00176"/>
    </source>
</evidence>
<evidence type="ECO:0000313" key="5">
    <source>
        <dbReference type="Proteomes" id="UP001187531"/>
    </source>
</evidence>
<keyword evidence="1 2" id="KW-0694">RNA-binding</keyword>
<evidence type="ECO:0000259" key="3">
    <source>
        <dbReference type="PROSITE" id="PS50102"/>
    </source>
</evidence>
<dbReference type="Gene3D" id="3.30.70.330">
    <property type="match status" value="1"/>
</dbReference>
<dbReference type="InterPro" id="IPR035979">
    <property type="entry name" value="RBD_domain_sf"/>
</dbReference>
<organism evidence="4 5">
    <name type="scientific">Artemia franciscana</name>
    <name type="common">Brine shrimp</name>
    <name type="synonym">Artemia sanfranciscana</name>
    <dbReference type="NCBI Taxonomy" id="6661"/>
    <lineage>
        <taxon>Eukaryota</taxon>
        <taxon>Metazoa</taxon>
        <taxon>Ecdysozoa</taxon>
        <taxon>Arthropoda</taxon>
        <taxon>Crustacea</taxon>
        <taxon>Branchiopoda</taxon>
        <taxon>Anostraca</taxon>
        <taxon>Artemiidae</taxon>
        <taxon>Artemia</taxon>
    </lineage>
</organism>
<dbReference type="Pfam" id="PF00076">
    <property type="entry name" value="RRM_1"/>
    <property type="match status" value="1"/>
</dbReference>
<comment type="caution">
    <text evidence="4">The sequence shown here is derived from an EMBL/GenBank/DDBJ whole genome shotgun (WGS) entry which is preliminary data.</text>
</comment>
<gene>
    <name evidence="4" type="ORF">QYM36_005840</name>
</gene>
<dbReference type="EMBL" id="JAVRJZ010000009">
    <property type="protein sequence ID" value="KAK2718626.1"/>
    <property type="molecule type" value="Genomic_DNA"/>
</dbReference>
<dbReference type="InterPro" id="IPR012677">
    <property type="entry name" value="Nucleotide-bd_a/b_plait_sf"/>
</dbReference>
<dbReference type="PROSITE" id="PS50102">
    <property type="entry name" value="RRM"/>
    <property type="match status" value="1"/>
</dbReference>
<proteinExistence type="predicted"/>
<dbReference type="InterPro" id="IPR000504">
    <property type="entry name" value="RRM_dom"/>
</dbReference>
<dbReference type="InterPro" id="IPR050907">
    <property type="entry name" value="SRSF"/>
</dbReference>
<dbReference type="GO" id="GO:0003723">
    <property type="term" value="F:RNA binding"/>
    <property type="evidence" value="ECO:0007669"/>
    <property type="project" value="UniProtKB-UniRule"/>
</dbReference>